<comment type="similarity">
    <text evidence="2">Belongs to the ABC transporter superfamily.</text>
</comment>
<reference evidence="10 11" key="1">
    <citation type="submission" date="2018-02" db="EMBL/GenBank/DDBJ databases">
        <title>Genomic Encyclopedia of Archaeal and Bacterial Type Strains, Phase II (KMG-II): from individual species to whole genera.</title>
        <authorList>
            <person name="Goeker M."/>
        </authorList>
    </citation>
    <scope>NUCLEOTIDE SEQUENCE [LARGE SCALE GENOMIC DNA]</scope>
    <source>
        <strain evidence="10 11">DSM 3808</strain>
    </source>
</reference>
<keyword evidence="3" id="KW-0813">Transport</keyword>
<dbReference type="InterPro" id="IPR015856">
    <property type="entry name" value="ABC_transpr_CbiO/EcfA_su"/>
</dbReference>
<evidence type="ECO:0000313" key="11">
    <source>
        <dbReference type="Proteomes" id="UP000237749"/>
    </source>
</evidence>
<dbReference type="PROSITE" id="PS00211">
    <property type="entry name" value="ABC_TRANSPORTER_1"/>
    <property type="match status" value="1"/>
</dbReference>
<dbReference type="GO" id="GO:0016887">
    <property type="term" value="F:ATP hydrolysis activity"/>
    <property type="evidence" value="ECO:0007669"/>
    <property type="project" value="InterPro"/>
</dbReference>
<dbReference type="InterPro" id="IPR017871">
    <property type="entry name" value="ABC_transporter-like_CS"/>
</dbReference>
<dbReference type="NCBIfam" id="NF010167">
    <property type="entry name" value="PRK13648.1"/>
    <property type="match status" value="1"/>
</dbReference>
<evidence type="ECO:0000256" key="8">
    <source>
        <dbReference type="ARBA" id="ARBA00023136"/>
    </source>
</evidence>
<gene>
    <name evidence="10" type="ORF">BXY41_11226</name>
</gene>
<dbReference type="NCBIfam" id="TIGR04520">
    <property type="entry name" value="ECF_ATPase_1"/>
    <property type="match status" value="1"/>
</dbReference>
<evidence type="ECO:0000259" key="9">
    <source>
        <dbReference type="PROSITE" id="PS50893"/>
    </source>
</evidence>
<dbReference type="PROSITE" id="PS50893">
    <property type="entry name" value="ABC_TRANSPORTER_2"/>
    <property type="match status" value="1"/>
</dbReference>
<dbReference type="GO" id="GO:0005524">
    <property type="term" value="F:ATP binding"/>
    <property type="evidence" value="ECO:0007669"/>
    <property type="project" value="UniProtKB-KW"/>
</dbReference>
<dbReference type="SMART" id="SM00382">
    <property type="entry name" value="AAA"/>
    <property type="match status" value="1"/>
</dbReference>
<organism evidence="10 11">
    <name type="scientific">Lacrimispora xylanisolvens</name>
    <dbReference type="NCBI Taxonomy" id="384636"/>
    <lineage>
        <taxon>Bacteria</taxon>
        <taxon>Bacillati</taxon>
        <taxon>Bacillota</taxon>
        <taxon>Clostridia</taxon>
        <taxon>Lachnospirales</taxon>
        <taxon>Lachnospiraceae</taxon>
        <taxon>Lacrimispora</taxon>
    </lineage>
</organism>
<evidence type="ECO:0000256" key="6">
    <source>
        <dbReference type="ARBA" id="ARBA00022840"/>
    </source>
</evidence>
<dbReference type="InterPro" id="IPR003593">
    <property type="entry name" value="AAA+_ATPase"/>
</dbReference>
<evidence type="ECO:0000256" key="1">
    <source>
        <dbReference type="ARBA" id="ARBA00004202"/>
    </source>
</evidence>
<evidence type="ECO:0000256" key="7">
    <source>
        <dbReference type="ARBA" id="ARBA00022967"/>
    </source>
</evidence>
<dbReference type="FunFam" id="3.40.50.300:FF:000224">
    <property type="entry name" value="Energy-coupling factor transporter ATP-binding protein EcfA"/>
    <property type="match status" value="1"/>
</dbReference>
<evidence type="ECO:0000256" key="5">
    <source>
        <dbReference type="ARBA" id="ARBA00022741"/>
    </source>
</evidence>
<dbReference type="AlphaFoldDB" id="A0A2S6HN06"/>
<dbReference type="PANTHER" id="PTHR43553:SF24">
    <property type="entry name" value="ENERGY-COUPLING FACTOR TRANSPORTER ATP-BINDING PROTEIN ECFA1"/>
    <property type="match status" value="1"/>
</dbReference>
<feature type="domain" description="ABC transporter" evidence="9">
    <location>
        <begin position="9"/>
        <end position="244"/>
    </location>
</feature>
<dbReference type="Pfam" id="PF00005">
    <property type="entry name" value="ABC_tran"/>
    <property type="match status" value="1"/>
</dbReference>
<evidence type="ECO:0000313" key="10">
    <source>
        <dbReference type="EMBL" id="PPK78867.1"/>
    </source>
</evidence>
<accession>A0A2S6HN06</accession>
<sequence length="282" mass="31763">MSDEKKNFLKCDDVSFYYKNSEQKETILNHINLDITPGSIIAILGHNGSGKSTLAKHFNGVLVSKSGELYFNDSKIRDMRIEIKKHIGMVFQNPDNQIVASTVQEDVAFGLQNLGLESEEIRIRIDEALEAVSMKDYANWDTHKLSGGQKQRIAIAGILAMKPECIVLDEPTSMLDPQGRKEVMAVIQQLRKKFGITVILITHFMEEAVECDRVIVMKHGTVLMDDIPSKVFNRDIELKNAGLKIPQSIQLMQLLRSEGIDISLNCLTEAQCIDEIYKLLEV</sequence>
<protein>
    <submittedName>
        <fullName evidence="10">Energy-coupling factor transport system ATP-binding protein</fullName>
    </submittedName>
</protein>
<dbReference type="Gene3D" id="3.40.50.300">
    <property type="entry name" value="P-loop containing nucleotide triphosphate hydrolases"/>
    <property type="match status" value="1"/>
</dbReference>
<dbReference type="Proteomes" id="UP000237749">
    <property type="component" value="Unassembled WGS sequence"/>
</dbReference>
<dbReference type="PANTHER" id="PTHR43553">
    <property type="entry name" value="HEAVY METAL TRANSPORTER"/>
    <property type="match status" value="1"/>
</dbReference>
<keyword evidence="4" id="KW-1003">Cell membrane</keyword>
<keyword evidence="8" id="KW-0472">Membrane</keyword>
<evidence type="ECO:0000256" key="2">
    <source>
        <dbReference type="ARBA" id="ARBA00005417"/>
    </source>
</evidence>
<keyword evidence="6 10" id="KW-0067">ATP-binding</keyword>
<dbReference type="InterPro" id="IPR050095">
    <property type="entry name" value="ECF_ABC_transporter_ATP-bd"/>
</dbReference>
<dbReference type="GO" id="GO:0042626">
    <property type="term" value="F:ATPase-coupled transmembrane transporter activity"/>
    <property type="evidence" value="ECO:0007669"/>
    <property type="project" value="TreeGrafter"/>
</dbReference>
<evidence type="ECO:0000256" key="4">
    <source>
        <dbReference type="ARBA" id="ARBA00022475"/>
    </source>
</evidence>
<evidence type="ECO:0000256" key="3">
    <source>
        <dbReference type="ARBA" id="ARBA00022448"/>
    </source>
</evidence>
<dbReference type="GO" id="GO:0043190">
    <property type="term" value="C:ATP-binding cassette (ABC) transporter complex"/>
    <property type="evidence" value="ECO:0007669"/>
    <property type="project" value="TreeGrafter"/>
</dbReference>
<dbReference type="InterPro" id="IPR003439">
    <property type="entry name" value="ABC_transporter-like_ATP-bd"/>
</dbReference>
<keyword evidence="7" id="KW-1278">Translocase</keyword>
<proteinExistence type="inferred from homology"/>
<dbReference type="SUPFAM" id="SSF52540">
    <property type="entry name" value="P-loop containing nucleoside triphosphate hydrolases"/>
    <property type="match status" value="1"/>
</dbReference>
<name>A0A2S6HN06_9FIRM</name>
<keyword evidence="11" id="KW-1185">Reference proteome</keyword>
<dbReference type="InterPro" id="IPR027417">
    <property type="entry name" value="P-loop_NTPase"/>
</dbReference>
<comment type="subcellular location">
    <subcellularLocation>
        <location evidence="1">Cell membrane</location>
        <topology evidence="1">Peripheral membrane protein</topology>
    </subcellularLocation>
</comment>
<dbReference type="RefSeq" id="WP_242980253.1">
    <property type="nucleotide sequence ID" value="NZ_PTJA01000012.1"/>
</dbReference>
<keyword evidence="5" id="KW-0547">Nucleotide-binding</keyword>
<dbReference type="EMBL" id="PTJA01000012">
    <property type="protein sequence ID" value="PPK78867.1"/>
    <property type="molecule type" value="Genomic_DNA"/>
</dbReference>
<comment type="caution">
    <text evidence="10">The sequence shown here is derived from an EMBL/GenBank/DDBJ whole genome shotgun (WGS) entry which is preliminary data.</text>
</comment>
<dbReference type="InterPro" id="IPR030947">
    <property type="entry name" value="EcfA_1"/>
</dbReference>
<dbReference type="CDD" id="cd03225">
    <property type="entry name" value="ABC_cobalt_CbiO_domain1"/>
    <property type="match status" value="1"/>
</dbReference>